<dbReference type="NCBIfam" id="NF040586">
    <property type="entry name" value="FxSxx_TPR"/>
    <property type="match status" value="1"/>
</dbReference>
<name>A0ABN0UHX4_9PSEU</name>
<dbReference type="InterPro" id="IPR027417">
    <property type="entry name" value="P-loop_NTPase"/>
</dbReference>
<reference evidence="2 3" key="1">
    <citation type="journal article" date="2019" name="Int. J. Syst. Evol. Microbiol.">
        <title>The Global Catalogue of Microorganisms (GCM) 10K type strain sequencing project: providing services to taxonomists for standard genome sequencing and annotation.</title>
        <authorList>
            <consortium name="The Broad Institute Genomics Platform"/>
            <consortium name="The Broad Institute Genome Sequencing Center for Infectious Disease"/>
            <person name="Wu L."/>
            <person name="Ma J."/>
        </authorList>
    </citation>
    <scope>NUCLEOTIDE SEQUENCE [LARGE SCALE GENOMIC DNA]</scope>
    <source>
        <strain evidence="2 3">JCM 3380</strain>
    </source>
</reference>
<dbReference type="Pfam" id="PF13424">
    <property type="entry name" value="TPR_12"/>
    <property type="match status" value="3"/>
</dbReference>
<dbReference type="PANTHER" id="PTHR46082:SF6">
    <property type="entry name" value="AAA+ ATPASE DOMAIN-CONTAINING PROTEIN-RELATED"/>
    <property type="match status" value="1"/>
</dbReference>
<protein>
    <submittedName>
        <fullName evidence="2">FxSxx-COOH system tetratricopeptide repeat protein</fullName>
    </submittedName>
</protein>
<evidence type="ECO:0000313" key="3">
    <source>
        <dbReference type="Proteomes" id="UP001500416"/>
    </source>
</evidence>
<organism evidence="2 3">
    <name type="scientific">Saccharothrix mutabilis subsp. mutabilis</name>
    <dbReference type="NCBI Taxonomy" id="66855"/>
    <lineage>
        <taxon>Bacteria</taxon>
        <taxon>Bacillati</taxon>
        <taxon>Actinomycetota</taxon>
        <taxon>Actinomycetes</taxon>
        <taxon>Pseudonocardiales</taxon>
        <taxon>Pseudonocardiaceae</taxon>
        <taxon>Saccharothrix</taxon>
    </lineage>
</organism>
<sequence length="788" mass="84810">MGAGAELIGSGQGEFPSAPHQTVTASHGSTVYVAGRDVTITHPPAPVPGMEAVREPARLLRVPDVPGSFVGRQAELARLDAAVTSSGGRGRIVLHGLGGSGKSTVAARFAELHAGRFAPRWWINADSPAAVEAGLARLAVALAPETAGLRLEQLVELAVHWLGSHDGWLLVLDNLTHLADASVLLDRVKNGTVLITSRTSGGWGGATTVAVGVLPRAKALRLLTRVVREHWPKPDLTDGKQLCAELGWLPLAIRQAGAYLGQTRTVPTAYLKLLAEFPARMFTATAENDTERTIARVWHVTLNRLTNTPLAGHLLRRLAWCAPDDIPRWLFTPGGEGGVPDPDVIDAFGRLAAYSMITLDAEAVRVHRLVQAVSRTPDDDPHRRAEDIADARDATTINLAGALHGHNPIDPATWPRFRTLLPHARALVDHATPESDTPATCQLINSVSQYLLDQGDPTTTIAYLTRATASLARLRGHTHHDTLMSRNNLARCHETAGDLKRAIELYEQVIADIERVSGPDHPAALTPRNNLAGAYLATGDFGRAIPLMEKTLADRERVLGPDHPETLTTRNNLAYAHQAAGDPRRAIPLLRSALADRERVLGSNHPETLTTRNNLAYAHQMAGELRHAIPQFEATVTATEQVLGNDHPDTLRNRNNLALAYQAAGDLDRALPLLRQNLADSERVLGSDHPTTINSRNSLGRACVAVDPGQAFTLVKTALADSERVLGPDHPNTLTIRGNLAGMLVSSGRPDLAVTVLSAVLKQHERVLGPDHPDTVTLRSNLDGLTRK</sequence>
<dbReference type="InterPro" id="IPR053137">
    <property type="entry name" value="NLR-like"/>
</dbReference>
<dbReference type="InterPro" id="IPR011990">
    <property type="entry name" value="TPR-like_helical_dom_sf"/>
</dbReference>
<dbReference type="PRINTS" id="PR00381">
    <property type="entry name" value="KINESINLIGHT"/>
</dbReference>
<evidence type="ECO:0000256" key="1">
    <source>
        <dbReference type="SAM" id="MobiDB-lite"/>
    </source>
</evidence>
<gene>
    <name evidence="2" type="primary">fxsT_2</name>
    <name evidence="2" type="ORF">GCM10010492_59360</name>
</gene>
<proteinExistence type="predicted"/>
<dbReference type="Proteomes" id="UP001500416">
    <property type="component" value="Unassembled WGS sequence"/>
</dbReference>
<comment type="caution">
    <text evidence="2">The sequence shown here is derived from an EMBL/GenBank/DDBJ whole genome shotgun (WGS) entry which is preliminary data.</text>
</comment>
<accession>A0ABN0UHX4</accession>
<dbReference type="Gene3D" id="3.40.50.300">
    <property type="entry name" value="P-loop containing nucleotide triphosphate hydrolases"/>
    <property type="match status" value="1"/>
</dbReference>
<dbReference type="SUPFAM" id="SSF48452">
    <property type="entry name" value="TPR-like"/>
    <property type="match status" value="3"/>
</dbReference>
<dbReference type="EMBL" id="BAAABU010000019">
    <property type="protein sequence ID" value="GAA0251188.1"/>
    <property type="molecule type" value="Genomic_DNA"/>
</dbReference>
<evidence type="ECO:0000313" key="2">
    <source>
        <dbReference type="EMBL" id="GAA0251188.1"/>
    </source>
</evidence>
<dbReference type="Pfam" id="PF13374">
    <property type="entry name" value="TPR_10"/>
    <property type="match status" value="2"/>
</dbReference>
<dbReference type="PANTHER" id="PTHR46082">
    <property type="entry name" value="ATP/GTP-BINDING PROTEIN-RELATED"/>
    <property type="match status" value="1"/>
</dbReference>
<dbReference type="Gene3D" id="1.25.40.10">
    <property type="entry name" value="Tetratricopeptide repeat domain"/>
    <property type="match status" value="2"/>
</dbReference>
<dbReference type="SUPFAM" id="SSF52540">
    <property type="entry name" value="P-loop containing nucleoside triphosphate hydrolases"/>
    <property type="match status" value="1"/>
</dbReference>
<keyword evidence="3" id="KW-1185">Reference proteome</keyword>
<feature type="region of interest" description="Disordered" evidence="1">
    <location>
        <begin position="1"/>
        <end position="22"/>
    </location>
</feature>